<keyword evidence="4 5" id="KW-0238">DNA-binding</keyword>
<dbReference type="PRINTS" id="PR01657">
    <property type="entry name" value="MCMFAMILY"/>
</dbReference>
<dbReference type="InterPro" id="IPR027417">
    <property type="entry name" value="P-loop_NTPase"/>
</dbReference>
<dbReference type="GO" id="GO:0006270">
    <property type="term" value="P:DNA replication initiation"/>
    <property type="evidence" value="ECO:0007669"/>
    <property type="project" value="TreeGrafter"/>
</dbReference>
<dbReference type="PANTHER" id="PTHR11630">
    <property type="entry name" value="DNA REPLICATION LICENSING FACTOR MCM FAMILY MEMBER"/>
    <property type="match status" value="1"/>
</dbReference>
<dbReference type="Pfam" id="PF17207">
    <property type="entry name" value="MCM_OB"/>
    <property type="match status" value="1"/>
</dbReference>
<dbReference type="EC" id="3.6.4.12" evidence="1"/>
<dbReference type="SUPFAM" id="SSF50249">
    <property type="entry name" value="Nucleic acid-binding proteins"/>
    <property type="match status" value="1"/>
</dbReference>
<evidence type="ECO:0000256" key="1">
    <source>
        <dbReference type="ARBA" id="ARBA00012551"/>
    </source>
</evidence>
<dbReference type="InterPro" id="IPR018525">
    <property type="entry name" value="MCM_CS"/>
</dbReference>
<organism evidence="7 8">
    <name type="scientific">Cyclospora cayetanensis</name>
    <dbReference type="NCBI Taxonomy" id="88456"/>
    <lineage>
        <taxon>Eukaryota</taxon>
        <taxon>Sar</taxon>
        <taxon>Alveolata</taxon>
        <taxon>Apicomplexa</taxon>
        <taxon>Conoidasida</taxon>
        <taxon>Coccidia</taxon>
        <taxon>Eucoccidiorida</taxon>
        <taxon>Eimeriorina</taxon>
        <taxon>Eimeriidae</taxon>
        <taxon>Cyclospora</taxon>
    </lineage>
</organism>
<gene>
    <name evidence="7" type="ORF">cyc_06983</name>
</gene>
<dbReference type="InterPro" id="IPR031327">
    <property type="entry name" value="MCM"/>
</dbReference>
<dbReference type="SUPFAM" id="SSF52540">
    <property type="entry name" value="P-loop containing nucleoside triphosphate hydrolases"/>
    <property type="match status" value="1"/>
</dbReference>
<comment type="similarity">
    <text evidence="5">Belongs to the MCM family.</text>
</comment>
<proteinExistence type="inferred from homology"/>
<dbReference type="PROSITE" id="PS00847">
    <property type="entry name" value="MCM_1"/>
    <property type="match status" value="1"/>
</dbReference>
<evidence type="ECO:0000256" key="4">
    <source>
        <dbReference type="ARBA" id="ARBA00023125"/>
    </source>
</evidence>
<dbReference type="Gene3D" id="2.20.28.10">
    <property type="match status" value="1"/>
</dbReference>
<name>A0A1D3CYB1_9EIME</name>
<evidence type="ECO:0000256" key="3">
    <source>
        <dbReference type="ARBA" id="ARBA00022840"/>
    </source>
</evidence>
<dbReference type="Gene3D" id="3.40.50.300">
    <property type="entry name" value="P-loop containing nucleotide triphosphate hydrolases"/>
    <property type="match status" value="1"/>
</dbReference>
<dbReference type="FunCoup" id="A0A1D3CYB1">
    <property type="interactions" value="392"/>
</dbReference>
<protein>
    <recommendedName>
        <fullName evidence="1">DNA helicase</fullName>
        <ecNumber evidence="1">3.6.4.12</ecNumber>
    </recommendedName>
</protein>
<dbReference type="InterPro" id="IPR041562">
    <property type="entry name" value="MCM_lid"/>
</dbReference>
<dbReference type="EMBL" id="JROU02001515">
    <property type="protein sequence ID" value="OEH76189.1"/>
    <property type="molecule type" value="Genomic_DNA"/>
</dbReference>
<dbReference type="Pfam" id="PF17855">
    <property type="entry name" value="MCM_lid"/>
    <property type="match status" value="1"/>
</dbReference>
<keyword evidence="3 5" id="KW-0067">ATP-binding</keyword>
<dbReference type="GO" id="GO:0005634">
    <property type="term" value="C:nucleus"/>
    <property type="evidence" value="ECO:0007669"/>
    <property type="project" value="TreeGrafter"/>
</dbReference>
<dbReference type="PROSITE" id="PS50051">
    <property type="entry name" value="MCM_2"/>
    <property type="match status" value="1"/>
</dbReference>
<keyword evidence="8" id="KW-1185">Reference proteome</keyword>
<dbReference type="InterPro" id="IPR003593">
    <property type="entry name" value="AAA+_ATPase"/>
</dbReference>
<reference evidence="7 8" key="1">
    <citation type="journal article" date="2016" name="BMC Genomics">
        <title>Comparative genomics reveals Cyclospora cayetanensis possesses coccidia-like metabolism and invasion components but unique surface antigens.</title>
        <authorList>
            <person name="Liu S."/>
            <person name="Wang L."/>
            <person name="Zheng H."/>
            <person name="Xu Z."/>
            <person name="Roellig D.M."/>
            <person name="Li N."/>
            <person name="Frace M.A."/>
            <person name="Tang K."/>
            <person name="Arrowood M.J."/>
            <person name="Moss D.M."/>
            <person name="Zhang L."/>
            <person name="Feng Y."/>
            <person name="Xiao L."/>
        </authorList>
    </citation>
    <scope>NUCLEOTIDE SEQUENCE [LARGE SCALE GENOMIC DNA]</scope>
    <source>
        <strain evidence="7 8">CHN_HEN01</strain>
    </source>
</reference>
<evidence type="ECO:0000313" key="8">
    <source>
        <dbReference type="Proteomes" id="UP000095192"/>
    </source>
</evidence>
<dbReference type="Gene3D" id="2.40.50.140">
    <property type="entry name" value="Nucleic acid-binding proteins"/>
    <property type="match status" value="1"/>
</dbReference>
<dbReference type="SMART" id="SM00350">
    <property type="entry name" value="MCM"/>
    <property type="match status" value="1"/>
</dbReference>
<dbReference type="GO" id="GO:0005524">
    <property type="term" value="F:ATP binding"/>
    <property type="evidence" value="ECO:0007669"/>
    <property type="project" value="UniProtKB-KW"/>
</dbReference>
<comment type="caution">
    <text evidence="7">The sequence shown here is derived from an EMBL/GenBank/DDBJ whole genome shotgun (WGS) entry which is preliminary data.</text>
</comment>
<dbReference type="AlphaFoldDB" id="A0A1D3CYB1"/>
<evidence type="ECO:0000259" key="6">
    <source>
        <dbReference type="PROSITE" id="PS50051"/>
    </source>
</evidence>
<sequence length="790" mass="87263">MAAAVGASQSLCVSTLQHQQQHIAFLRSDATQLQQKVMAEVSKFEEHTLLLRDFLLNFVDEFADAQQLPHGEYKYRNLLQEIADQRRDDLPVHLEDAASFFSSGSESGNKGKGGSLGVYDGLLVNTPRYLELLFKAADMLLSQTDLFPPAETAESRELGVEAVLDGALNPSTDLNEETVIATKKNDPWRRISRIALVPPTREACRTFRSVGASSMGQFSFFSAEVVRVEPPKPKLVVAAYECETCHDKVFQPIEDAAFMPLTNCPQCRLSGRKESALHFHSKLSLFLPSQTIKVQEPPSQVPEADVPRALTCHLIGHAFVNRLQPGMQVTLGGVLLPVRQFGFAALRAGLIQQKVFDVCHMVLEKQRTVDDRREEAEVSAKLERLRSLPGVYELLARSVSPGVYGMEDVKKALLLQLIGGARKVKGDGGLIRGDIHVLLMGDPGLAKSQLMKQVCAIAPRGIYTTGKGSSSSGLTAAVLKDPQTHETTLEGGALVLADKGICCIDEFDKMDEFDRSAIYEVMEQQSVSIAKAGHCSCLPARTAVLAAANPKDGRYDVRKSMMANMNLPAALLSRFDLQFLLLDRPDPEQDAKMASHILGFFRSTGPSQQAGQPESLIPQISEWYSSTRFDEQQEERLSGVLPSYTTPRALLGLLRLSQALARLRQSWVVETPDFEEALRLFESSKASVRVAEEAAKKKRKDTVSHVFEILRRTRSRMIEEKGARWDGYVSISDLEAQATAVGVSPQQLLQALEQYEELLIVAFDSERTKVAFLEEARGGESEQEMQEDNA</sequence>
<evidence type="ECO:0000256" key="2">
    <source>
        <dbReference type="ARBA" id="ARBA00022741"/>
    </source>
</evidence>
<feature type="domain" description="MCM C-terminal AAA(+) ATPase" evidence="6">
    <location>
        <begin position="391"/>
        <end position="597"/>
    </location>
</feature>
<dbReference type="GO" id="GO:0006271">
    <property type="term" value="P:DNA strand elongation involved in DNA replication"/>
    <property type="evidence" value="ECO:0007669"/>
    <property type="project" value="TreeGrafter"/>
</dbReference>
<dbReference type="SMART" id="SM00382">
    <property type="entry name" value="AAA"/>
    <property type="match status" value="1"/>
</dbReference>
<accession>A0A1D3CYB1</accession>
<dbReference type="VEuPathDB" id="ToxoDB:cyc_06983"/>
<evidence type="ECO:0000313" key="7">
    <source>
        <dbReference type="EMBL" id="OEH76189.1"/>
    </source>
</evidence>
<dbReference type="InParanoid" id="A0A1D3CYB1"/>
<dbReference type="InterPro" id="IPR012340">
    <property type="entry name" value="NA-bd_OB-fold"/>
</dbReference>
<dbReference type="GO" id="GO:0042555">
    <property type="term" value="C:MCM complex"/>
    <property type="evidence" value="ECO:0007669"/>
    <property type="project" value="TreeGrafter"/>
</dbReference>
<dbReference type="GO" id="GO:0003697">
    <property type="term" value="F:single-stranded DNA binding"/>
    <property type="evidence" value="ECO:0007669"/>
    <property type="project" value="TreeGrafter"/>
</dbReference>
<dbReference type="InterPro" id="IPR033762">
    <property type="entry name" value="MCM_OB"/>
</dbReference>
<dbReference type="Pfam" id="PF00493">
    <property type="entry name" value="MCM"/>
    <property type="match status" value="1"/>
</dbReference>
<dbReference type="VEuPathDB" id="ToxoDB:LOC34623031"/>
<dbReference type="InterPro" id="IPR001208">
    <property type="entry name" value="MCM_dom"/>
</dbReference>
<dbReference type="Proteomes" id="UP000095192">
    <property type="component" value="Unassembled WGS sequence"/>
</dbReference>
<dbReference type="PANTHER" id="PTHR11630:SF26">
    <property type="entry name" value="DNA REPLICATION LICENSING FACTOR MCM7"/>
    <property type="match status" value="1"/>
</dbReference>
<dbReference type="GO" id="GO:0000727">
    <property type="term" value="P:double-strand break repair via break-induced replication"/>
    <property type="evidence" value="ECO:0007669"/>
    <property type="project" value="TreeGrafter"/>
</dbReference>
<evidence type="ECO:0000256" key="5">
    <source>
        <dbReference type="RuleBase" id="RU004070"/>
    </source>
</evidence>
<keyword evidence="2 5" id="KW-0547">Nucleotide-binding</keyword>
<dbReference type="GO" id="GO:0017116">
    <property type="term" value="F:single-stranded DNA helicase activity"/>
    <property type="evidence" value="ECO:0007669"/>
    <property type="project" value="TreeGrafter"/>
</dbReference>